<name>A0A6J4N6Z0_9ACTN</name>
<organism evidence="1">
    <name type="scientific">uncultured Nocardioidaceae bacterium</name>
    <dbReference type="NCBI Taxonomy" id="253824"/>
    <lineage>
        <taxon>Bacteria</taxon>
        <taxon>Bacillati</taxon>
        <taxon>Actinomycetota</taxon>
        <taxon>Actinomycetes</taxon>
        <taxon>Propionibacteriales</taxon>
        <taxon>Nocardioidaceae</taxon>
        <taxon>environmental samples</taxon>
    </lineage>
</organism>
<dbReference type="EMBL" id="CADCUL010000116">
    <property type="protein sequence ID" value="CAA9375975.1"/>
    <property type="molecule type" value="Genomic_DNA"/>
</dbReference>
<evidence type="ECO:0008006" key="2">
    <source>
        <dbReference type="Google" id="ProtNLM"/>
    </source>
</evidence>
<gene>
    <name evidence="1" type="ORF">AVDCRST_MAG21-1068</name>
</gene>
<sequence>MERVWLYLREKHWSHRLLDTADAIVDALCRAWNALTAERLRSLTSYPYLDQVKI</sequence>
<protein>
    <recommendedName>
        <fullName evidence="2">Mobile element protein</fullName>
    </recommendedName>
</protein>
<evidence type="ECO:0000313" key="1">
    <source>
        <dbReference type="EMBL" id="CAA9375975.1"/>
    </source>
</evidence>
<dbReference type="AlphaFoldDB" id="A0A6J4N6Z0"/>
<accession>A0A6J4N6Z0</accession>
<reference evidence="1" key="1">
    <citation type="submission" date="2020-02" db="EMBL/GenBank/DDBJ databases">
        <authorList>
            <person name="Meier V. D."/>
        </authorList>
    </citation>
    <scope>NUCLEOTIDE SEQUENCE</scope>
    <source>
        <strain evidence="1">AVDCRST_MAG21</strain>
    </source>
</reference>
<proteinExistence type="predicted"/>